<protein>
    <submittedName>
        <fullName evidence="1">Uncharacterized protein</fullName>
    </submittedName>
</protein>
<dbReference type="RefSeq" id="WP_157859081.1">
    <property type="nucleotide sequence ID" value="NZ_JBIRWE010000009.1"/>
</dbReference>
<dbReference type="EMBL" id="JBIRWE010000009">
    <property type="protein sequence ID" value="MFI1966416.1"/>
    <property type="molecule type" value="Genomic_DNA"/>
</dbReference>
<organism evidence="1 2">
    <name type="scientific">Streptomyces pathocidini</name>
    <dbReference type="NCBI Taxonomy" id="1650571"/>
    <lineage>
        <taxon>Bacteria</taxon>
        <taxon>Bacillati</taxon>
        <taxon>Actinomycetota</taxon>
        <taxon>Actinomycetes</taxon>
        <taxon>Kitasatosporales</taxon>
        <taxon>Streptomycetaceae</taxon>
        <taxon>Streptomyces</taxon>
    </lineage>
</organism>
<proteinExistence type="predicted"/>
<gene>
    <name evidence="1" type="ORF">ACH429_20290</name>
</gene>
<keyword evidence="2" id="KW-1185">Reference proteome</keyword>
<accession>A0ABW7UV02</accession>
<sequence>MAWTDDNNRDTTGFLTVDHLGGPVIPSSHNLPSIQLPVIGQTGRADLELIAPIKTDDPFDWIWPTIVTSSGQTFGVVDYAREGDIRVGQRICHGGWNPITVARGGVVCGTVTDVGPTHKCEANPNLGKSTCVVRFTGDDGLSGGPGDSGAAVWLEDPAGNPGNIKVIGIYGAGSGATGYFEPTYAATQIFGGRPLTAGSQK</sequence>
<evidence type="ECO:0000313" key="1">
    <source>
        <dbReference type="EMBL" id="MFI1966416.1"/>
    </source>
</evidence>
<comment type="caution">
    <text evidence="1">The sequence shown here is derived from an EMBL/GenBank/DDBJ whole genome shotgun (WGS) entry which is preliminary data.</text>
</comment>
<reference evidence="1 2" key="1">
    <citation type="submission" date="2024-10" db="EMBL/GenBank/DDBJ databases">
        <title>The Natural Products Discovery Center: Release of the First 8490 Sequenced Strains for Exploring Actinobacteria Biosynthetic Diversity.</title>
        <authorList>
            <person name="Kalkreuter E."/>
            <person name="Kautsar S.A."/>
            <person name="Yang D."/>
            <person name="Bader C.D."/>
            <person name="Teijaro C.N."/>
            <person name="Fluegel L."/>
            <person name="Davis C.M."/>
            <person name="Simpson J.R."/>
            <person name="Lauterbach L."/>
            <person name="Steele A.D."/>
            <person name="Gui C."/>
            <person name="Meng S."/>
            <person name="Li G."/>
            <person name="Viehrig K."/>
            <person name="Ye F."/>
            <person name="Su P."/>
            <person name="Kiefer A.F."/>
            <person name="Nichols A."/>
            <person name="Cepeda A.J."/>
            <person name="Yan W."/>
            <person name="Fan B."/>
            <person name="Jiang Y."/>
            <person name="Adhikari A."/>
            <person name="Zheng C.-J."/>
            <person name="Schuster L."/>
            <person name="Cowan T.M."/>
            <person name="Smanski M.J."/>
            <person name="Chevrette M.G."/>
            <person name="De Carvalho L.P.S."/>
            <person name="Shen B."/>
        </authorList>
    </citation>
    <scope>NUCLEOTIDE SEQUENCE [LARGE SCALE GENOMIC DNA]</scope>
    <source>
        <strain evidence="1 2">NPDC020327</strain>
    </source>
</reference>
<dbReference type="Proteomes" id="UP001611548">
    <property type="component" value="Unassembled WGS sequence"/>
</dbReference>
<name>A0ABW7UV02_9ACTN</name>
<evidence type="ECO:0000313" key="2">
    <source>
        <dbReference type="Proteomes" id="UP001611548"/>
    </source>
</evidence>